<accession>A0ABQ3VQ16</accession>
<evidence type="ECO:0000313" key="1">
    <source>
        <dbReference type="EMBL" id="GHO88070.1"/>
    </source>
</evidence>
<dbReference type="RefSeq" id="WP_201365634.1">
    <property type="nucleotide sequence ID" value="NZ_BNJJ01000021.1"/>
</dbReference>
<organism evidence="1 2">
    <name type="scientific">Dictyobacter formicarum</name>
    <dbReference type="NCBI Taxonomy" id="2778368"/>
    <lineage>
        <taxon>Bacteria</taxon>
        <taxon>Bacillati</taxon>
        <taxon>Chloroflexota</taxon>
        <taxon>Ktedonobacteria</taxon>
        <taxon>Ktedonobacterales</taxon>
        <taxon>Dictyobacteraceae</taxon>
        <taxon>Dictyobacter</taxon>
    </lineage>
</organism>
<sequence length="72" mass="8069">MQETQSTSTSNTLFDLISTLYHELQAEQTCEAYMLDADQEGKSEISSFFGEVKQDAHKHADRAKQLLGISSK</sequence>
<proteinExistence type="predicted"/>
<gene>
    <name evidence="1" type="ORF">KSZ_60760</name>
</gene>
<dbReference type="EMBL" id="BNJJ01000021">
    <property type="protein sequence ID" value="GHO88070.1"/>
    <property type="molecule type" value="Genomic_DNA"/>
</dbReference>
<name>A0ABQ3VQ16_9CHLR</name>
<evidence type="ECO:0000313" key="2">
    <source>
        <dbReference type="Proteomes" id="UP000635565"/>
    </source>
</evidence>
<reference evidence="1 2" key="1">
    <citation type="journal article" date="2021" name="Int. J. Syst. Evol. Microbiol.">
        <title>Reticulibacter mediterranei gen. nov., sp. nov., within the new family Reticulibacteraceae fam. nov., and Ktedonospora formicarum gen. nov., sp. nov., Ktedonobacter robiniae sp. nov., Dictyobacter formicarum sp. nov. and Dictyobacter arantiisoli sp. nov., belonging to the class Ktedonobacteria.</title>
        <authorList>
            <person name="Yabe S."/>
            <person name="Zheng Y."/>
            <person name="Wang C.M."/>
            <person name="Sakai Y."/>
            <person name="Abe K."/>
            <person name="Yokota A."/>
            <person name="Donadio S."/>
            <person name="Cavaletti L."/>
            <person name="Monciardini P."/>
        </authorList>
    </citation>
    <scope>NUCLEOTIDE SEQUENCE [LARGE SCALE GENOMIC DNA]</scope>
    <source>
        <strain evidence="1 2">SOSP1-9</strain>
    </source>
</reference>
<dbReference type="Gene3D" id="1.20.1260.10">
    <property type="match status" value="1"/>
</dbReference>
<evidence type="ECO:0008006" key="3">
    <source>
        <dbReference type="Google" id="ProtNLM"/>
    </source>
</evidence>
<dbReference type="InterPro" id="IPR012347">
    <property type="entry name" value="Ferritin-like"/>
</dbReference>
<keyword evidence="2" id="KW-1185">Reference proteome</keyword>
<protein>
    <recommendedName>
        <fullName evidence="3">Ferritin-like diiron domain-containing protein</fullName>
    </recommendedName>
</protein>
<comment type="caution">
    <text evidence="1">The sequence shown here is derived from an EMBL/GenBank/DDBJ whole genome shotgun (WGS) entry which is preliminary data.</text>
</comment>
<dbReference type="Proteomes" id="UP000635565">
    <property type="component" value="Unassembled WGS sequence"/>
</dbReference>